<dbReference type="GeneID" id="59340904"/>
<comment type="caution">
    <text evidence="1">The sequence shown here is derived from an EMBL/GenBank/DDBJ whole genome shotgun (WGS) entry which is preliminary data.</text>
</comment>
<dbReference type="Proteomes" id="UP000636479">
    <property type="component" value="Unassembled WGS sequence"/>
</dbReference>
<sequence>MPLNPSYNHKLTLKYMRQNQPFDELPTEYYPCSQQMKGYPLPNFVYGFAFRHKSDDAKPTLDKLDEMQSKIPYAELRDKTIWRPIGAVLKYIADSVDADVFRESPHYNDLGISRVDHDYSCNIFQIFRVYSSKRARTPQKPLWVDDIARIAAEIYKELGWEDVPKPQWYLDTSTLLSDADTDYNIAPRFQ</sequence>
<dbReference type="OrthoDB" id="3050272at2759"/>
<evidence type="ECO:0000313" key="2">
    <source>
        <dbReference type="Proteomes" id="UP000636479"/>
    </source>
</evidence>
<evidence type="ECO:0000313" key="1">
    <source>
        <dbReference type="EMBL" id="KAF7316275.1"/>
    </source>
</evidence>
<name>A0A8H6TEY7_9AGAR</name>
<dbReference type="EMBL" id="JACAZF010000001">
    <property type="protein sequence ID" value="KAF7316275.1"/>
    <property type="molecule type" value="Genomic_DNA"/>
</dbReference>
<reference evidence="1" key="1">
    <citation type="submission" date="2020-05" db="EMBL/GenBank/DDBJ databases">
        <title>Mycena genomes resolve the evolution of fungal bioluminescence.</title>
        <authorList>
            <person name="Tsai I.J."/>
        </authorList>
    </citation>
    <scope>NUCLEOTIDE SEQUENCE</scope>
    <source>
        <strain evidence="1">171206Taipei</strain>
    </source>
</reference>
<accession>A0A8H6TEY7</accession>
<gene>
    <name evidence="1" type="ORF">MIND_00146200</name>
</gene>
<dbReference type="AlphaFoldDB" id="A0A8H6TEY7"/>
<protein>
    <submittedName>
        <fullName evidence="1">Uncharacterized protein</fullName>
    </submittedName>
</protein>
<dbReference type="RefSeq" id="XP_037226298.1">
    <property type="nucleotide sequence ID" value="XM_037358388.1"/>
</dbReference>
<organism evidence="1 2">
    <name type="scientific">Mycena indigotica</name>
    <dbReference type="NCBI Taxonomy" id="2126181"/>
    <lineage>
        <taxon>Eukaryota</taxon>
        <taxon>Fungi</taxon>
        <taxon>Dikarya</taxon>
        <taxon>Basidiomycota</taxon>
        <taxon>Agaricomycotina</taxon>
        <taxon>Agaricomycetes</taxon>
        <taxon>Agaricomycetidae</taxon>
        <taxon>Agaricales</taxon>
        <taxon>Marasmiineae</taxon>
        <taxon>Mycenaceae</taxon>
        <taxon>Mycena</taxon>
    </lineage>
</organism>
<proteinExistence type="predicted"/>
<keyword evidence="2" id="KW-1185">Reference proteome</keyword>